<protein>
    <submittedName>
        <fullName evidence="1">Uncharacterized protein</fullName>
    </submittedName>
</protein>
<keyword evidence="2" id="KW-1185">Reference proteome</keyword>
<evidence type="ECO:0000313" key="2">
    <source>
        <dbReference type="Proteomes" id="UP001642487"/>
    </source>
</evidence>
<organism evidence="1 2">
    <name type="scientific">Citrullus colocynthis</name>
    <name type="common">colocynth</name>
    <dbReference type="NCBI Taxonomy" id="252529"/>
    <lineage>
        <taxon>Eukaryota</taxon>
        <taxon>Viridiplantae</taxon>
        <taxon>Streptophyta</taxon>
        <taxon>Embryophyta</taxon>
        <taxon>Tracheophyta</taxon>
        <taxon>Spermatophyta</taxon>
        <taxon>Magnoliopsida</taxon>
        <taxon>eudicotyledons</taxon>
        <taxon>Gunneridae</taxon>
        <taxon>Pentapetalae</taxon>
        <taxon>rosids</taxon>
        <taxon>fabids</taxon>
        <taxon>Cucurbitales</taxon>
        <taxon>Cucurbitaceae</taxon>
        <taxon>Benincaseae</taxon>
        <taxon>Citrullus</taxon>
    </lineage>
</organism>
<gene>
    <name evidence="1" type="ORF">CITCOLO1_LOCUS21281</name>
</gene>
<dbReference type="EMBL" id="OZ021743">
    <property type="protein sequence ID" value="CAK9328850.1"/>
    <property type="molecule type" value="Genomic_DNA"/>
</dbReference>
<reference evidence="1 2" key="1">
    <citation type="submission" date="2024-03" db="EMBL/GenBank/DDBJ databases">
        <authorList>
            <person name="Gkanogiannis A."/>
            <person name="Becerra Lopez-Lavalle L."/>
        </authorList>
    </citation>
    <scope>NUCLEOTIDE SEQUENCE [LARGE SCALE GENOMIC DNA]</scope>
</reference>
<name>A0ABP0ZDB0_9ROSI</name>
<dbReference type="Proteomes" id="UP001642487">
    <property type="component" value="Chromosome 9"/>
</dbReference>
<accession>A0ABP0ZDB0</accession>
<sequence>MFLDCSPAGAWLIDGKSIPEYLTFRRKGFVISARNFFGVVEDLDLEVKFSKKSAGLRLWRRSCFLLVLIGLGEEKKMKYDLLESTLSCQLCKEVHVVVAVVPYGMRYLDINFHWIQK</sequence>
<evidence type="ECO:0000313" key="1">
    <source>
        <dbReference type="EMBL" id="CAK9328850.1"/>
    </source>
</evidence>
<proteinExistence type="predicted"/>